<dbReference type="AlphaFoldDB" id="A0AAP0HM58"/>
<evidence type="ECO:0000313" key="2">
    <source>
        <dbReference type="EMBL" id="KAK9093778.1"/>
    </source>
</evidence>
<evidence type="ECO:0000313" key="3">
    <source>
        <dbReference type="Proteomes" id="UP001419268"/>
    </source>
</evidence>
<feature type="region of interest" description="Disordered" evidence="1">
    <location>
        <begin position="1"/>
        <end position="68"/>
    </location>
</feature>
<accession>A0AAP0HM58</accession>
<feature type="region of interest" description="Disordered" evidence="1">
    <location>
        <begin position="137"/>
        <end position="161"/>
    </location>
</feature>
<protein>
    <submittedName>
        <fullName evidence="2">Uncharacterized protein</fullName>
    </submittedName>
</protein>
<reference evidence="2 3" key="1">
    <citation type="submission" date="2024-01" db="EMBL/GenBank/DDBJ databases">
        <title>Genome assemblies of Stephania.</title>
        <authorList>
            <person name="Yang L."/>
        </authorList>
    </citation>
    <scope>NUCLEOTIDE SEQUENCE [LARGE SCALE GENOMIC DNA]</scope>
    <source>
        <strain evidence="2">JXDWG</strain>
        <tissue evidence="2">Leaf</tissue>
    </source>
</reference>
<gene>
    <name evidence="2" type="ORF">Scep_025247</name>
</gene>
<comment type="caution">
    <text evidence="2">The sequence shown here is derived from an EMBL/GenBank/DDBJ whole genome shotgun (WGS) entry which is preliminary data.</text>
</comment>
<feature type="compositionally biased region" description="Polar residues" evidence="1">
    <location>
        <begin position="9"/>
        <end position="22"/>
    </location>
</feature>
<dbReference type="EMBL" id="JBBNAG010000011">
    <property type="protein sequence ID" value="KAK9093778.1"/>
    <property type="molecule type" value="Genomic_DNA"/>
</dbReference>
<organism evidence="2 3">
    <name type="scientific">Stephania cephalantha</name>
    <dbReference type="NCBI Taxonomy" id="152367"/>
    <lineage>
        <taxon>Eukaryota</taxon>
        <taxon>Viridiplantae</taxon>
        <taxon>Streptophyta</taxon>
        <taxon>Embryophyta</taxon>
        <taxon>Tracheophyta</taxon>
        <taxon>Spermatophyta</taxon>
        <taxon>Magnoliopsida</taxon>
        <taxon>Ranunculales</taxon>
        <taxon>Menispermaceae</taxon>
        <taxon>Menispermoideae</taxon>
        <taxon>Cissampelideae</taxon>
        <taxon>Stephania</taxon>
    </lineage>
</organism>
<name>A0AAP0HM58_9MAGN</name>
<proteinExistence type="predicted"/>
<dbReference type="Proteomes" id="UP001419268">
    <property type="component" value="Unassembled WGS sequence"/>
</dbReference>
<evidence type="ECO:0000256" key="1">
    <source>
        <dbReference type="SAM" id="MobiDB-lite"/>
    </source>
</evidence>
<sequence>MWGGRGPNQHMQPRIRSTTASHPSGIRLKEKKKRSERKKQKRKRDQEIGDAKVAASGRRVPTAARRRWTSRARRLVAWTGAWPVAQRERGWRLTRDADDAARRRLAQRRASSSEQLADRRRLAAGVVAIPTAVADEQPGRTTCSGEAPVTPTVRSLGSADGAEGRLRDDAMKECPFLLAYGATCIYGGNIEDVYEMSCVVLIYIYLGSTMPIYVWQWPDFG</sequence>
<keyword evidence="3" id="KW-1185">Reference proteome</keyword>
<feature type="compositionally biased region" description="Basic residues" evidence="1">
    <location>
        <begin position="29"/>
        <end position="43"/>
    </location>
</feature>